<evidence type="ECO:0000259" key="7">
    <source>
        <dbReference type="Pfam" id="PF09335"/>
    </source>
</evidence>
<protein>
    <submittedName>
        <fullName evidence="8">DedA family protein</fullName>
    </submittedName>
</protein>
<keyword evidence="2" id="KW-1003">Cell membrane</keyword>
<dbReference type="AlphaFoldDB" id="A0A0G0XPM9"/>
<dbReference type="Proteomes" id="UP000033859">
    <property type="component" value="Unassembled WGS sequence"/>
</dbReference>
<comment type="subcellular location">
    <subcellularLocation>
        <location evidence="1">Cell membrane</location>
        <topology evidence="1">Multi-pass membrane protein</topology>
    </subcellularLocation>
</comment>
<organism evidence="8 9">
    <name type="scientific">Candidatus Yanofskybacteria bacterium GW2011_GWC2_41_9</name>
    <dbReference type="NCBI Taxonomy" id="1619029"/>
    <lineage>
        <taxon>Bacteria</taxon>
        <taxon>Candidatus Yanofskyibacteriota</taxon>
    </lineage>
</organism>
<gene>
    <name evidence="8" type="ORF">UU84_C0017G0019</name>
</gene>
<evidence type="ECO:0000256" key="4">
    <source>
        <dbReference type="ARBA" id="ARBA00022989"/>
    </source>
</evidence>
<evidence type="ECO:0000313" key="9">
    <source>
        <dbReference type="Proteomes" id="UP000033859"/>
    </source>
</evidence>
<evidence type="ECO:0000256" key="3">
    <source>
        <dbReference type="ARBA" id="ARBA00022692"/>
    </source>
</evidence>
<feature type="non-terminal residue" evidence="8">
    <location>
        <position position="139"/>
    </location>
</feature>
<evidence type="ECO:0000256" key="2">
    <source>
        <dbReference type="ARBA" id="ARBA00022475"/>
    </source>
</evidence>
<proteinExistence type="predicted"/>
<evidence type="ECO:0000256" key="6">
    <source>
        <dbReference type="SAM" id="Phobius"/>
    </source>
</evidence>
<comment type="caution">
    <text evidence="8">The sequence shown here is derived from an EMBL/GenBank/DDBJ whole genome shotgun (WGS) entry which is preliminary data.</text>
</comment>
<dbReference type="PANTHER" id="PTHR42709">
    <property type="entry name" value="ALKALINE PHOSPHATASE LIKE PROTEIN"/>
    <property type="match status" value="1"/>
</dbReference>
<dbReference type="Pfam" id="PF09335">
    <property type="entry name" value="VTT_dom"/>
    <property type="match status" value="1"/>
</dbReference>
<name>A0A0G0XPM9_9BACT</name>
<dbReference type="GO" id="GO:0005886">
    <property type="term" value="C:plasma membrane"/>
    <property type="evidence" value="ECO:0007669"/>
    <property type="project" value="UniProtKB-SubCell"/>
</dbReference>
<keyword evidence="4 6" id="KW-1133">Transmembrane helix</keyword>
<accession>A0A0G0XPM9</accession>
<keyword evidence="5 6" id="KW-0472">Membrane</keyword>
<evidence type="ECO:0000256" key="5">
    <source>
        <dbReference type="ARBA" id="ARBA00023136"/>
    </source>
</evidence>
<dbReference type="PANTHER" id="PTHR42709:SF6">
    <property type="entry name" value="UNDECAPRENYL PHOSPHATE TRANSPORTER A"/>
    <property type="match status" value="1"/>
</dbReference>
<dbReference type="InterPro" id="IPR051311">
    <property type="entry name" value="DedA_domain"/>
</dbReference>
<evidence type="ECO:0000313" key="8">
    <source>
        <dbReference type="EMBL" id="KKS26785.1"/>
    </source>
</evidence>
<feature type="transmembrane region" description="Helical" evidence="6">
    <location>
        <begin position="20"/>
        <end position="37"/>
    </location>
</feature>
<keyword evidence="3 6" id="KW-0812">Transmembrane</keyword>
<sequence>MTAIISLISSWALGVIDKTGYVGIFVLSMLESAAIPIPSEVVVPFSGFLASSGRFGFWAVVFAATLANLAGSIVLFLIGRSGGRWILERYGKYVFIHQKDLDLGDRWFSKYGSAAVFFGRMLPVVRTFISLPAGIAQMS</sequence>
<dbReference type="EMBL" id="LCCE01000017">
    <property type="protein sequence ID" value="KKS26785.1"/>
    <property type="molecule type" value="Genomic_DNA"/>
</dbReference>
<evidence type="ECO:0000256" key="1">
    <source>
        <dbReference type="ARBA" id="ARBA00004651"/>
    </source>
</evidence>
<feature type="transmembrane region" description="Helical" evidence="6">
    <location>
        <begin position="57"/>
        <end position="79"/>
    </location>
</feature>
<reference evidence="8 9" key="1">
    <citation type="journal article" date="2015" name="Nature">
        <title>rRNA introns, odd ribosomes, and small enigmatic genomes across a large radiation of phyla.</title>
        <authorList>
            <person name="Brown C.T."/>
            <person name="Hug L.A."/>
            <person name="Thomas B.C."/>
            <person name="Sharon I."/>
            <person name="Castelle C.J."/>
            <person name="Singh A."/>
            <person name="Wilkins M.J."/>
            <person name="Williams K.H."/>
            <person name="Banfield J.F."/>
        </authorList>
    </citation>
    <scope>NUCLEOTIDE SEQUENCE [LARGE SCALE GENOMIC DNA]</scope>
</reference>
<dbReference type="InterPro" id="IPR032816">
    <property type="entry name" value="VTT_dom"/>
</dbReference>
<feature type="domain" description="VTT" evidence="7">
    <location>
        <begin position="37"/>
        <end position="139"/>
    </location>
</feature>